<feature type="region of interest" description="Disordered" evidence="1">
    <location>
        <begin position="51"/>
        <end position="70"/>
    </location>
</feature>
<evidence type="ECO:0000313" key="3">
    <source>
        <dbReference type="WBParaSite" id="MhA1_Contig180.frz3.gene10"/>
    </source>
</evidence>
<sequence length="83" mass="9709">MPIICRCLHNKKQADKTTENTTTLKGKIIQFSPLCGCTFQCLKRVPLGKTDKASGEKENEMNMEKEKMEIKNEERERLERLFF</sequence>
<name>A0A1I8BB63_MELHA</name>
<evidence type="ECO:0000313" key="2">
    <source>
        <dbReference type="Proteomes" id="UP000095281"/>
    </source>
</evidence>
<keyword evidence="2" id="KW-1185">Reference proteome</keyword>
<dbReference type="AlphaFoldDB" id="A0A1I8BB63"/>
<protein>
    <submittedName>
        <fullName evidence="3">DUF5679 domain-containing protein</fullName>
    </submittedName>
</protein>
<organism evidence="2 3">
    <name type="scientific">Meloidogyne hapla</name>
    <name type="common">Root-knot nematode worm</name>
    <dbReference type="NCBI Taxonomy" id="6305"/>
    <lineage>
        <taxon>Eukaryota</taxon>
        <taxon>Metazoa</taxon>
        <taxon>Ecdysozoa</taxon>
        <taxon>Nematoda</taxon>
        <taxon>Chromadorea</taxon>
        <taxon>Rhabditida</taxon>
        <taxon>Tylenchina</taxon>
        <taxon>Tylenchomorpha</taxon>
        <taxon>Tylenchoidea</taxon>
        <taxon>Meloidogynidae</taxon>
        <taxon>Meloidogyninae</taxon>
        <taxon>Meloidogyne</taxon>
    </lineage>
</organism>
<reference evidence="3" key="1">
    <citation type="submission" date="2016-11" db="UniProtKB">
        <authorList>
            <consortium name="WormBaseParasite"/>
        </authorList>
    </citation>
    <scope>IDENTIFICATION</scope>
</reference>
<dbReference type="WBParaSite" id="MhA1_Contig180.frz3.gene10">
    <property type="protein sequence ID" value="MhA1_Contig180.frz3.gene10"/>
    <property type="gene ID" value="MhA1_Contig180.frz3.gene10"/>
</dbReference>
<accession>A0A1I8BB63</accession>
<evidence type="ECO:0000256" key="1">
    <source>
        <dbReference type="SAM" id="MobiDB-lite"/>
    </source>
</evidence>
<proteinExistence type="predicted"/>
<dbReference type="Proteomes" id="UP000095281">
    <property type="component" value="Unplaced"/>
</dbReference>